<sequence length="69" mass="8151">MEKTELERVQRYLRTLFGNPQIKVTARTKKKDSAEVYLGEEFIGVLYRDDEDDDLSYNFQMAILDSDLE</sequence>
<dbReference type="EMBL" id="VAUP01000028">
    <property type="protein sequence ID" value="TLX42504.1"/>
    <property type="molecule type" value="Genomic_DNA"/>
</dbReference>
<dbReference type="RefSeq" id="WP_012115183.1">
    <property type="nucleotide sequence ID" value="NZ_JBAFVI010000008.1"/>
</dbReference>
<protein>
    <submittedName>
        <fullName evidence="1">DUF3126 family protein</fullName>
    </submittedName>
</protein>
<evidence type="ECO:0000313" key="1">
    <source>
        <dbReference type="EMBL" id="TLX42504.1"/>
    </source>
</evidence>
<dbReference type="Proteomes" id="UP000305131">
    <property type="component" value="Unassembled WGS sequence"/>
</dbReference>
<dbReference type="OrthoDB" id="7632283at2"/>
<organism evidence="1 2">
    <name type="scientific">Xanthobacter autotrophicus</name>
    <dbReference type="NCBI Taxonomy" id="280"/>
    <lineage>
        <taxon>Bacteria</taxon>
        <taxon>Pseudomonadati</taxon>
        <taxon>Pseudomonadota</taxon>
        <taxon>Alphaproteobacteria</taxon>
        <taxon>Hyphomicrobiales</taxon>
        <taxon>Xanthobacteraceae</taxon>
        <taxon>Xanthobacter</taxon>
    </lineage>
</organism>
<dbReference type="AlphaFoldDB" id="A0A6C1KHA4"/>
<evidence type="ECO:0000313" key="2">
    <source>
        <dbReference type="Proteomes" id="UP000305131"/>
    </source>
</evidence>
<name>A0A6C1KHA4_XANAU</name>
<dbReference type="OMA" id="FMFEMAI"/>
<dbReference type="InterPro" id="IPR021473">
    <property type="entry name" value="DUF3126"/>
</dbReference>
<reference evidence="1 2" key="1">
    <citation type="submission" date="2019-05" db="EMBL/GenBank/DDBJ databases">
        <authorList>
            <person name="Zhou X."/>
        </authorList>
    </citation>
    <scope>NUCLEOTIDE SEQUENCE [LARGE SCALE GENOMIC DNA]</scope>
    <source>
        <strain evidence="1 2">DSM 432</strain>
    </source>
</reference>
<dbReference type="Pfam" id="PF11324">
    <property type="entry name" value="DUF3126"/>
    <property type="match status" value="1"/>
</dbReference>
<comment type="caution">
    <text evidence="1">The sequence shown here is derived from an EMBL/GenBank/DDBJ whole genome shotgun (WGS) entry which is preliminary data.</text>
</comment>
<dbReference type="GeneID" id="95774321"/>
<gene>
    <name evidence="1" type="ORF">FBQ73_12730</name>
</gene>
<proteinExistence type="predicted"/>
<accession>A0A6C1KHA4</accession>